<dbReference type="OrthoDB" id="9789603at2"/>
<feature type="domain" description="N-acetyltransferase" evidence="3">
    <location>
        <begin position="9"/>
        <end position="158"/>
    </location>
</feature>
<accession>A0A0M6Y7H9</accession>
<keyword evidence="2" id="KW-0012">Acyltransferase</keyword>
<evidence type="ECO:0000259" key="3">
    <source>
        <dbReference type="PROSITE" id="PS51186"/>
    </source>
</evidence>
<dbReference type="InterPro" id="IPR016181">
    <property type="entry name" value="Acyl_CoA_acyltransferase"/>
</dbReference>
<sequence length="158" mass="17796">MPDTIASTVSIEKARPEHLREIVAIINAGATSVRKDREFADWQDYRPAFDALVAAPECDIYVALGESGEVVGTFQIHFMKGLAFQGRPRVELESVHVRADQRCTGVGRLMMARAEDLARQGNACMVQLTSNKEREGSHHFYKRLGYDQSHHGYKKMFV</sequence>
<dbReference type="STRING" id="187304.B0E33_02735"/>
<evidence type="ECO:0000256" key="2">
    <source>
        <dbReference type="ARBA" id="ARBA00023315"/>
    </source>
</evidence>
<dbReference type="GO" id="GO:0016747">
    <property type="term" value="F:acyltransferase activity, transferring groups other than amino-acyl groups"/>
    <property type="evidence" value="ECO:0007669"/>
    <property type="project" value="InterPro"/>
</dbReference>
<dbReference type="InterPro" id="IPR000182">
    <property type="entry name" value="GNAT_dom"/>
</dbReference>
<gene>
    <name evidence="4" type="ORF">LAL4801_04118</name>
</gene>
<protein>
    <submittedName>
        <fullName evidence="4">Aminoalkylphosphonic acid N-acetyltransferase</fullName>
    </submittedName>
</protein>
<dbReference type="PANTHER" id="PTHR43877">
    <property type="entry name" value="AMINOALKYLPHOSPHONATE N-ACETYLTRANSFERASE-RELATED-RELATED"/>
    <property type="match status" value="1"/>
</dbReference>
<dbReference type="SUPFAM" id="SSF55729">
    <property type="entry name" value="Acyl-CoA N-acyltransferases (Nat)"/>
    <property type="match status" value="1"/>
</dbReference>
<dbReference type="AlphaFoldDB" id="A0A0M6Y7H9"/>
<dbReference type="InterPro" id="IPR050832">
    <property type="entry name" value="Bact_Acetyltransf"/>
</dbReference>
<name>A0A0M6Y7H9_9HYPH</name>
<dbReference type="CDD" id="cd04301">
    <property type="entry name" value="NAT_SF"/>
    <property type="match status" value="1"/>
</dbReference>
<organism evidence="4 5">
    <name type="scientific">Roseibium aggregatum</name>
    <dbReference type="NCBI Taxonomy" id="187304"/>
    <lineage>
        <taxon>Bacteria</taxon>
        <taxon>Pseudomonadati</taxon>
        <taxon>Pseudomonadota</taxon>
        <taxon>Alphaproteobacteria</taxon>
        <taxon>Hyphomicrobiales</taxon>
        <taxon>Stappiaceae</taxon>
        <taxon>Roseibium</taxon>
    </lineage>
</organism>
<evidence type="ECO:0000313" key="5">
    <source>
        <dbReference type="Proteomes" id="UP000048926"/>
    </source>
</evidence>
<dbReference type="PROSITE" id="PS51186">
    <property type="entry name" value="GNAT"/>
    <property type="match status" value="1"/>
</dbReference>
<dbReference type="Pfam" id="PF00583">
    <property type="entry name" value="Acetyltransf_1"/>
    <property type="match status" value="1"/>
</dbReference>
<keyword evidence="1 4" id="KW-0808">Transferase</keyword>
<dbReference type="RefSeq" id="WP_055658808.1">
    <property type="nucleotide sequence ID" value="NZ_CXST01000002.1"/>
</dbReference>
<dbReference type="Proteomes" id="UP000048926">
    <property type="component" value="Unassembled WGS sequence"/>
</dbReference>
<dbReference type="Gene3D" id="3.40.630.30">
    <property type="match status" value="1"/>
</dbReference>
<evidence type="ECO:0000256" key="1">
    <source>
        <dbReference type="ARBA" id="ARBA00022679"/>
    </source>
</evidence>
<keyword evidence="5" id="KW-1185">Reference proteome</keyword>
<reference evidence="5" key="1">
    <citation type="submission" date="2015-07" db="EMBL/GenBank/DDBJ databases">
        <authorList>
            <person name="Rodrigo-Torres Lidia"/>
            <person name="Arahal R.David."/>
        </authorList>
    </citation>
    <scope>NUCLEOTIDE SEQUENCE [LARGE SCALE GENOMIC DNA]</scope>
    <source>
        <strain evidence="5">CECT 4801</strain>
    </source>
</reference>
<proteinExistence type="predicted"/>
<dbReference type="PANTHER" id="PTHR43877:SF2">
    <property type="entry name" value="AMINOALKYLPHOSPHONATE N-ACETYLTRANSFERASE-RELATED"/>
    <property type="match status" value="1"/>
</dbReference>
<dbReference type="EMBL" id="CXST01000002">
    <property type="protein sequence ID" value="CTQ45664.1"/>
    <property type="molecule type" value="Genomic_DNA"/>
</dbReference>
<evidence type="ECO:0000313" key="4">
    <source>
        <dbReference type="EMBL" id="CTQ45664.1"/>
    </source>
</evidence>